<evidence type="ECO:0000313" key="7">
    <source>
        <dbReference type="Proteomes" id="UP000199481"/>
    </source>
</evidence>
<evidence type="ECO:0000256" key="4">
    <source>
        <dbReference type="HAMAP-Rule" id="MF_00745"/>
    </source>
</evidence>
<feature type="binding site" evidence="4">
    <location>
        <position position="67"/>
    </location>
    <ligand>
        <name>Zn(2+)</name>
        <dbReference type="ChEBI" id="CHEBI:29105"/>
    </ligand>
</feature>
<comment type="cofactor">
    <cofactor evidence="4">
        <name>Zn(2+)</name>
        <dbReference type="ChEBI" id="CHEBI:29105"/>
    </cofactor>
    <text evidence="4">Binds 1 zinc ion.</text>
</comment>
<dbReference type="RefSeq" id="WP_023176783.1">
    <property type="nucleotide sequence ID" value="NZ_CP084916.1"/>
</dbReference>
<dbReference type="SMART" id="SM00731">
    <property type="entry name" value="SprT"/>
    <property type="match status" value="1"/>
</dbReference>
<evidence type="ECO:0000259" key="5">
    <source>
        <dbReference type="SMART" id="SM00731"/>
    </source>
</evidence>
<dbReference type="NCBIfam" id="NF003339">
    <property type="entry name" value="PRK04351.1"/>
    <property type="match status" value="1"/>
</dbReference>
<dbReference type="GO" id="GO:0006950">
    <property type="term" value="P:response to stress"/>
    <property type="evidence" value="ECO:0007669"/>
    <property type="project" value="UniProtKB-ARBA"/>
</dbReference>
<feature type="active site" evidence="4">
    <location>
        <position position="68"/>
    </location>
</feature>
<gene>
    <name evidence="6" type="ORF">SAMN04487752_2146</name>
</gene>
<evidence type="ECO:0000256" key="3">
    <source>
        <dbReference type="ARBA" id="ARBA00022833"/>
    </source>
</evidence>
<keyword evidence="7" id="KW-1185">Reference proteome</keyword>
<protein>
    <recommendedName>
        <fullName evidence="4">Protein SprT-like</fullName>
    </recommendedName>
</protein>
<dbReference type="OrthoDB" id="9799909at2"/>
<dbReference type="HAMAP" id="MF_00745">
    <property type="entry name" value="SprT_like"/>
    <property type="match status" value="1"/>
</dbReference>
<evidence type="ECO:0000256" key="1">
    <source>
        <dbReference type="ARBA" id="ARBA00022490"/>
    </source>
</evidence>
<name>A0A1H1AM93_9LACT</name>
<evidence type="ECO:0000256" key="2">
    <source>
        <dbReference type="ARBA" id="ARBA00022723"/>
    </source>
</evidence>
<keyword evidence="1 4" id="KW-0963">Cytoplasm</keyword>
<sequence>MNQAELQQLVQETSLAYFGLPFKHQAVFNRRLRTTGGRYHLTSHNLDFNPLILETFGSEEFLGVIKHELCHYHLHLTNQGFQHKDKEFKQLLKEVGGSRFVKSLSKSKPAKSLVLYQCQGCSQLIYRQRRVNTEKYVCGQCKGKLMYIGIRNETVNLKG</sequence>
<reference evidence="7" key="1">
    <citation type="submission" date="2016-10" db="EMBL/GenBank/DDBJ databases">
        <authorList>
            <person name="Varghese N."/>
            <person name="Submissions S."/>
        </authorList>
    </citation>
    <scope>NUCLEOTIDE SEQUENCE [LARGE SCALE GENOMIC DNA]</scope>
    <source>
        <strain evidence="7">MPL-11</strain>
    </source>
</reference>
<dbReference type="GO" id="GO:0005737">
    <property type="term" value="C:cytoplasm"/>
    <property type="evidence" value="ECO:0007669"/>
    <property type="project" value="UniProtKB-SubCell"/>
</dbReference>
<keyword evidence="2 4" id="KW-0479">Metal-binding</keyword>
<accession>A0A1H1AM93</accession>
<dbReference type="Pfam" id="PF17283">
    <property type="entry name" value="Zn_ribbon_SprT"/>
    <property type="match status" value="1"/>
</dbReference>
<dbReference type="Pfam" id="PF10263">
    <property type="entry name" value="SprT-like"/>
    <property type="match status" value="1"/>
</dbReference>
<dbReference type="GO" id="GO:0008270">
    <property type="term" value="F:zinc ion binding"/>
    <property type="evidence" value="ECO:0007669"/>
    <property type="project" value="UniProtKB-UniRule"/>
</dbReference>
<dbReference type="InterPro" id="IPR023524">
    <property type="entry name" value="Uncharacterised_SprT-like"/>
</dbReference>
<feature type="binding site" evidence="4">
    <location>
        <position position="71"/>
    </location>
    <ligand>
        <name>Zn(2+)</name>
        <dbReference type="ChEBI" id="CHEBI:29105"/>
    </ligand>
</feature>
<dbReference type="Proteomes" id="UP000199481">
    <property type="component" value="Unassembled WGS sequence"/>
</dbReference>
<dbReference type="EMBL" id="FNJW01000008">
    <property type="protein sequence ID" value="SDQ40336.1"/>
    <property type="molecule type" value="Genomic_DNA"/>
</dbReference>
<dbReference type="InterPro" id="IPR006640">
    <property type="entry name" value="SprT-like_domain"/>
</dbReference>
<feature type="domain" description="SprT-like" evidence="5">
    <location>
        <begin position="4"/>
        <end position="148"/>
    </location>
</feature>
<comment type="subcellular location">
    <subcellularLocation>
        <location evidence="4">Cytoplasm</location>
    </subcellularLocation>
</comment>
<dbReference type="InterPro" id="IPR035240">
    <property type="entry name" value="SprT_Zn_ribbon"/>
</dbReference>
<keyword evidence="3 4" id="KW-0862">Zinc</keyword>
<comment type="similarity">
    <text evidence="4">Belongs to the SprT family.</text>
</comment>
<organism evidence="6 7">
    <name type="scientific">Carnobacterium viridans</name>
    <dbReference type="NCBI Taxonomy" id="174587"/>
    <lineage>
        <taxon>Bacteria</taxon>
        <taxon>Bacillati</taxon>
        <taxon>Bacillota</taxon>
        <taxon>Bacilli</taxon>
        <taxon>Lactobacillales</taxon>
        <taxon>Carnobacteriaceae</taxon>
        <taxon>Carnobacterium</taxon>
    </lineage>
</organism>
<evidence type="ECO:0000313" key="6">
    <source>
        <dbReference type="EMBL" id="SDQ40336.1"/>
    </source>
</evidence>
<dbReference type="AlphaFoldDB" id="A0A1H1AM93"/>
<proteinExistence type="inferred from homology"/>